<accession>A0ABX7YL41</accession>
<evidence type="ECO:0000313" key="2">
    <source>
        <dbReference type="EMBL" id="QUE54435.1"/>
    </source>
</evidence>
<keyword evidence="3" id="KW-1185">Reference proteome</keyword>
<proteinExistence type="predicted"/>
<dbReference type="InterPro" id="IPR016181">
    <property type="entry name" value="Acyl_CoA_acyltransferase"/>
</dbReference>
<dbReference type="RefSeq" id="WP_212571067.1">
    <property type="nucleotide sequence ID" value="NZ_CP073084.1"/>
</dbReference>
<dbReference type="SUPFAM" id="SSF55729">
    <property type="entry name" value="Acyl-CoA N-acyltransferases (Nat)"/>
    <property type="match status" value="1"/>
</dbReference>
<dbReference type="Proteomes" id="UP000677616">
    <property type="component" value="Chromosome"/>
</dbReference>
<dbReference type="PROSITE" id="PS51186">
    <property type="entry name" value="GNAT"/>
    <property type="match status" value="1"/>
</dbReference>
<dbReference type="Gene3D" id="3.40.630.30">
    <property type="match status" value="1"/>
</dbReference>
<evidence type="ECO:0000313" key="3">
    <source>
        <dbReference type="Proteomes" id="UP000677616"/>
    </source>
</evidence>
<reference evidence="2 3" key="1">
    <citation type="submission" date="2021-04" db="EMBL/GenBank/DDBJ databases">
        <title>Complete genome sequence of a novel Streptococcus species.</title>
        <authorList>
            <person name="Teng J.L.L."/>
        </authorList>
    </citation>
    <scope>NUCLEOTIDE SEQUENCE [LARGE SCALE GENOMIC DNA]</scope>
    <source>
        <strain evidence="2 3">HKU75</strain>
    </source>
</reference>
<name>A0ABX7YL41_9STRE</name>
<feature type="domain" description="N-acetyltransferase" evidence="1">
    <location>
        <begin position="1"/>
        <end position="161"/>
    </location>
</feature>
<dbReference type="InterPro" id="IPR000182">
    <property type="entry name" value="GNAT_dom"/>
</dbReference>
<dbReference type="Pfam" id="PF13508">
    <property type="entry name" value="Acetyltransf_7"/>
    <property type="match status" value="1"/>
</dbReference>
<sequence>MKIRNLRKDELKVLEKFTYLALYVPEGEEKFPYGIVFQPEISKYYKDIDLDREVVLVAVEDDEIIGAIWERLLDADKRGYGYYKSSFSELMISIDFNHRQKGIGNQLMIGFFDRLSEIGREGVSLSVSYGNNAIHLYEKFGFEVVKCRDDDILMIKILKSK</sequence>
<protein>
    <submittedName>
        <fullName evidence="2">GNAT family N-acetyltransferase</fullName>
    </submittedName>
</protein>
<gene>
    <name evidence="2" type="ORF">INT76_00610</name>
</gene>
<organism evidence="2 3">
    <name type="scientific">Streptococcus oriscaviae</name>
    <dbReference type="NCBI Taxonomy" id="2781599"/>
    <lineage>
        <taxon>Bacteria</taxon>
        <taxon>Bacillati</taxon>
        <taxon>Bacillota</taxon>
        <taxon>Bacilli</taxon>
        <taxon>Lactobacillales</taxon>
        <taxon>Streptococcaceae</taxon>
        <taxon>Streptococcus</taxon>
    </lineage>
</organism>
<dbReference type="EMBL" id="CP073084">
    <property type="protein sequence ID" value="QUE54435.1"/>
    <property type="molecule type" value="Genomic_DNA"/>
</dbReference>
<dbReference type="CDD" id="cd04301">
    <property type="entry name" value="NAT_SF"/>
    <property type="match status" value="1"/>
</dbReference>
<evidence type="ECO:0000259" key="1">
    <source>
        <dbReference type="PROSITE" id="PS51186"/>
    </source>
</evidence>